<comment type="cofactor">
    <cofactor evidence="3">
        <name>Zn(2+)</name>
        <dbReference type="ChEBI" id="CHEBI:29105"/>
    </cofactor>
    <text evidence="3">Binds 2 Zn(2+) ions.</text>
</comment>
<evidence type="ECO:0000256" key="3">
    <source>
        <dbReference type="PIRSR" id="PIRSR601952-2"/>
    </source>
</evidence>
<reference evidence="5 6" key="1">
    <citation type="submission" date="2013-12" db="EMBL/GenBank/DDBJ databases">
        <title>Comparative genomics of Petrotoga isolates.</title>
        <authorList>
            <person name="Nesbo C.L."/>
            <person name="Charchuk R."/>
            <person name="Chow K."/>
        </authorList>
    </citation>
    <scope>NUCLEOTIDE SEQUENCE [LARGE SCALE GENOMIC DNA]</scope>
    <source>
        <strain evidence="5 6">DSM 13574</strain>
    </source>
</reference>
<evidence type="ECO:0000256" key="2">
    <source>
        <dbReference type="PIRSR" id="PIRSR601952-1"/>
    </source>
</evidence>
<evidence type="ECO:0000256" key="4">
    <source>
        <dbReference type="RuleBase" id="RU003946"/>
    </source>
</evidence>
<comment type="cofactor">
    <cofactor evidence="3">
        <name>Mg(2+)</name>
        <dbReference type="ChEBI" id="CHEBI:18420"/>
    </cofactor>
    <text evidence="3">Binds 1 Mg(2+) ion.</text>
</comment>
<dbReference type="GO" id="GO:0046872">
    <property type="term" value="F:metal ion binding"/>
    <property type="evidence" value="ECO:0007669"/>
    <property type="project" value="UniProtKB-KW"/>
</dbReference>
<keyword evidence="3" id="KW-0479">Metal-binding</keyword>
<comment type="similarity">
    <text evidence="4">Belongs to the alkaline phosphatase family.</text>
</comment>
<protein>
    <recommendedName>
        <fullName evidence="7">Alkaline phosphatase</fullName>
    </recommendedName>
</protein>
<proteinExistence type="inferred from homology"/>
<feature type="binding site" evidence="3">
    <location>
        <position position="283"/>
    </location>
    <ligand>
        <name>Zn(2+)</name>
        <dbReference type="ChEBI" id="CHEBI:29105"/>
        <label>2</label>
    </ligand>
</feature>
<feature type="binding site" evidence="3">
    <location>
        <position position="34"/>
    </location>
    <ligand>
        <name>Zn(2+)</name>
        <dbReference type="ChEBI" id="CHEBI:29105"/>
        <label>2</label>
    </ligand>
</feature>
<dbReference type="SMART" id="SM00098">
    <property type="entry name" value="alkPPc"/>
    <property type="match status" value="1"/>
</dbReference>
<dbReference type="InterPro" id="IPR001952">
    <property type="entry name" value="Alkaline_phosphatase"/>
</dbReference>
<comment type="caution">
    <text evidence="5">The sequence shown here is derived from an EMBL/GenBank/DDBJ whole genome shotgun (WGS) entry which is preliminary data.</text>
</comment>
<feature type="binding site" evidence="3">
    <location>
        <position position="235"/>
    </location>
    <ligand>
        <name>Mg(2+)</name>
        <dbReference type="ChEBI" id="CHEBI:18420"/>
    </ligand>
</feature>
<feature type="binding site" evidence="3">
    <location>
        <position position="131"/>
    </location>
    <ligand>
        <name>Mg(2+)</name>
        <dbReference type="ChEBI" id="CHEBI:18420"/>
    </ligand>
</feature>
<accession>A0A2K1NXB2</accession>
<sequence>MKVLEVKKILLVFLITLLIYLSFSFDYVFLFVADGMGIPHMQLSNMYKQYLYTDHLHMLELPYYGMVETSSMNGVTDSAAAITAILSKEKTYNDRINIGPDDERILPITYELKKRGYKIGVITTNTIIDGTPAGAYGFVENRRDYQKITQDLLESNFDLFIGGGKAYFKDRNTREYGYLYTEKLNEISPLDNEIIMLYYGNFPFLTDDPKRVTLEETLNYALSKFDGSPFFILIEGGRIDHAAHAHDTYSLINEILDFDHAVKVAIDFYKRYPQETLIIVTADHSTGGLSLGDGFLALNKLQRSEYSYEKLISTFKQSNNYEEFQEKLGVTFDLEKEFYDIKNSGENVTHQSTVIKTFYETLNDAVGINWGTFGHTLDYVPLFSNVPFNKNIISNNEIFSIFEIY</sequence>
<keyword evidence="3" id="KW-0862">Zinc</keyword>
<keyword evidence="3" id="KW-0460">Magnesium</keyword>
<dbReference type="PRINTS" id="PR00113">
    <property type="entry name" value="ALKPHPHTASE"/>
</dbReference>
<keyword evidence="1" id="KW-0597">Phosphoprotein</keyword>
<dbReference type="PANTHER" id="PTHR11596:SF5">
    <property type="entry name" value="ALKALINE PHOSPHATASE"/>
    <property type="match status" value="1"/>
</dbReference>
<dbReference type="AlphaFoldDB" id="A0A2K1NXB2"/>
<evidence type="ECO:0000256" key="1">
    <source>
        <dbReference type="ARBA" id="ARBA00022553"/>
    </source>
</evidence>
<dbReference type="GO" id="GO:0004035">
    <property type="term" value="F:alkaline phosphatase activity"/>
    <property type="evidence" value="ECO:0007669"/>
    <property type="project" value="TreeGrafter"/>
</dbReference>
<dbReference type="PANTHER" id="PTHR11596">
    <property type="entry name" value="ALKALINE PHOSPHATASE"/>
    <property type="match status" value="1"/>
</dbReference>
<dbReference type="InterPro" id="IPR017850">
    <property type="entry name" value="Alkaline_phosphatase_core_sf"/>
</dbReference>
<gene>
    <name evidence="5" type="ORF">X929_09390</name>
</gene>
<feature type="binding site" evidence="3">
    <location>
        <position position="240"/>
    </location>
    <ligand>
        <name>Zn(2+)</name>
        <dbReference type="ChEBI" id="CHEBI:29105"/>
        <label>2</label>
    </ligand>
</feature>
<feature type="active site" description="Phosphoserine intermediate" evidence="2">
    <location>
        <position position="78"/>
    </location>
</feature>
<dbReference type="Gene3D" id="1.10.60.40">
    <property type="match status" value="1"/>
</dbReference>
<name>A0A2K1NXB2_9BACT</name>
<feature type="binding site" evidence="3">
    <location>
        <position position="244"/>
    </location>
    <ligand>
        <name>Zn(2+)</name>
        <dbReference type="ChEBI" id="CHEBI:29105"/>
        <label>2</label>
    </ligand>
</feature>
<organism evidence="5 6">
    <name type="scientific">Petrotoga olearia DSM 13574</name>
    <dbReference type="NCBI Taxonomy" id="1122955"/>
    <lineage>
        <taxon>Bacteria</taxon>
        <taxon>Thermotogati</taxon>
        <taxon>Thermotogota</taxon>
        <taxon>Thermotogae</taxon>
        <taxon>Petrotogales</taxon>
        <taxon>Petrotogaceae</taxon>
        <taxon>Petrotoga</taxon>
    </lineage>
</organism>
<feature type="binding site" evidence="3">
    <location>
        <position position="284"/>
    </location>
    <ligand>
        <name>Zn(2+)</name>
        <dbReference type="ChEBI" id="CHEBI:29105"/>
        <label>2</label>
    </ligand>
</feature>
<dbReference type="Pfam" id="PF00245">
    <property type="entry name" value="Alk_phosphatase"/>
    <property type="match status" value="2"/>
</dbReference>
<dbReference type="SUPFAM" id="SSF53649">
    <property type="entry name" value="Alkaline phosphatase-like"/>
    <property type="match status" value="1"/>
</dbReference>
<feature type="binding site" evidence="3">
    <location>
        <position position="375"/>
    </location>
    <ligand>
        <name>Zn(2+)</name>
        <dbReference type="ChEBI" id="CHEBI:29105"/>
        <label>2</label>
    </ligand>
</feature>
<dbReference type="CDD" id="cd16012">
    <property type="entry name" value="ALP"/>
    <property type="match status" value="1"/>
</dbReference>
<evidence type="ECO:0000313" key="6">
    <source>
        <dbReference type="Proteomes" id="UP000236434"/>
    </source>
</evidence>
<dbReference type="Gene3D" id="3.40.720.10">
    <property type="entry name" value="Alkaline Phosphatase, subunit A"/>
    <property type="match status" value="1"/>
</dbReference>
<evidence type="ECO:0000313" key="5">
    <source>
        <dbReference type="EMBL" id="PNR95170.1"/>
    </source>
</evidence>
<feature type="binding site" evidence="3">
    <location>
        <position position="129"/>
    </location>
    <ligand>
        <name>Mg(2+)</name>
        <dbReference type="ChEBI" id="CHEBI:18420"/>
    </ligand>
</feature>
<dbReference type="EMBL" id="AZRL01000022">
    <property type="protein sequence ID" value="PNR95170.1"/>
    <property type="molecule type" value="Genomic_DNA"/>
</dbReference>
<feature type="binding site" evidence="3">
    <location>
        <position position="34"/>
    </location>
    <ligand>
        <name>Mg(2+)</name>
        <dbReference type="ChEBI" id="CHEBI:18420"/>
    </ligand>
</feature>
<evidence type="ECO:0008006" key="7">
    <source>
        <dbReference type="Google" id="ProtNLM"/>
    </source>
</evidence>
<dbReference type="Proteomes" id="UP000236434">
    <property type="component" value="Unassembled WGS sequence"/>
</dbReference>